<dbReference type="Pfam" id="PF17678">
    <property type="entry name" value="Glyco_hydro_92N"/>
    <property type="match status" value="1"/>
</dbReference>
<name>A0ABX1G6R0_9MICC</name>
<dbReference type="Gene3D" id="3.30.2080.10">
    <property type="entry name" value="GH92 mannosidase domain"/>
    <property type="match status" value="1"/>
</dbReference>
<accession>A0ABX1G6R0</accession>
<dbReference type="InterPro" id="IPR008928">
    <property type="entry name" value="6-hairpin_glycosidase_sf"/>
</dbReference>
<comment type="caution">
    <text evidence="3">The sequence shown here is derived from an EMBL/GenBank/DDBJ whole genome shotgun (WGS) entry which is preliminary data.</text>
</comment>
<sequence>MRVLTELQRLGGPGTAVAARNGVGFTSLEAFRADVEQGAGTCVLVVPGALENRVIRAGEEIQWVLFPEGAGPVPQLWDATAAAIDIEFTDGTRLSELEATDQYGAGLGPDAQAAAKAMWVDQWNRRAVGLDAVIGKQVARVLAVIKGSERTDIRVFFDDIDIHEAAPAPATALDAVVTTRGTQSSDRFSRGNNAPLVAVPHGGVFGLPMTNAARGNWPYSYHADNRATDNKPTIQAFATSHIPSPWMGDRGVFQIMPSPRAVPEVSREARALGFTHGAERPGPHRYGVDLEGGLSAELTAGAFALGMRFTFPGDTASIIVDHHGTVTEMRTRADGEDLVLEAHLDDRENTPPHYLHVRIPRAAGNHLRLVEGRLRGYVGATPDAQGRVDVLLGISTVDYAQAAANLTAAGGFETMLESCRAQWESKLSTLEVAGASADQLTSLYSGLYRLFLYPNRAGEPGSDGTKRYRSPYGEVLTEPVREEPGAEIMDGELSTTNGFWDTYRTAWPLLGLLTPAEAGELAQGFVQHFHDGGWTPRWSAPSAEDCMTGTTSDTVFADLLVKNVPGLKLEEAYASAVKNATVPAANQKVGRKGIHPGIFRGYIDTATGEGMSWTLDNAINDWALAQMAALLAAKASAGSAAAARYGAEHEYFARRSLSYREVFDTERGFFIGRNPGGAWRVEAGFDPAEWGHDYTETNAWGTAFTVPHDGAGLAELHGGEAGLGQALDTFFDTPETGDESKSGSYGFAIHEMTEARDVRMGMLGLSNQPAHHIPFMYMFAGRHDDAHRIVREAISRLFVGSDIGQGSPGDEDNGEMSGWYIFATLGLYPLAPASGSYVLIPPSIERAVLRPTGGEAITIEVTNPQAHGSYIESMRINGQEWNEISVPHSLLASGAHLEFTLCAEPSGWAAETRPASASALHGFSSLLLDATAGARAVSGVPGAGTLIDDTGATPVVLGAGDSVQIDFVAGAAVDLYTLTAAVPGSLGWRIDLFGVDGKPLATERRTTEEFNWAGQTRVFRLAADLGQSFGQVTGLRFTARDAMTLRQLEVFATDT</sequence>
<dbReference type="Proteomes" id="UP000746595">
    <property type="component" value="Unassembled WGS sequence"/>
</dbReference>
<dbReference type="InterPro" id="IPR012939">
    <property type="entry name" value="Glyco_hydro_92"/>
</dbReference>
<dbReference type="InterPro" id="IPR050883">
    <property type="entry name" value="PNGase"/>
</dbReference>
<dbReference type="Pfam" id="PF07971">
    <property type="entry name" value="Glyco_hydro_92"/>
    <property type="match status" value="1"/>
</dbReference>
<dbReference type="NCBIfam" id="TIGR01180">
    <property type="entry name" value="aman2_put"/>
    <property type="match status" value="1"/>
</dbReference>
<dbReference type="InterPro" id="IPR041371">
    <property type="entry name" value="GH92_N"/>
</dbReference>
<dbReference type="GO" id="GO:0016787">
    <property type="term" value="F:hydrolase activity"/>
    <property type="evidence" value="ECO:0007669"/>
    <property type="project" value="UniProtKB-KW"/>
</dbReference>
<gene>
    <name evidence="3" type="ORF">HED64_11515</name>
</gene>
<dbReference type="Gene3D" id="1.20.1050.60">
    <property type="entry name" value="alpha-1,2-mannosidase"/>
    <property type="match status" value="1"/>
</dbReference>
<dbReference type="Gene3D" id="1.20.1610.10">
    <property type="entry name" value="alpha-1,2-mannosidases domains"/>
    <property type="match status" value="1"/>
</dbReference>
<feature type="domain" description="Glycosyl hydrolase family 92" evidence="1">
    <location>
        <begin position="401"/>
        <end position="901"/>
    </location>
</feature>
<evidence type="ECO:0000259" key="1">
    <source>
        <dbReference type="Pfam" id="PF07971"/>
    </source>
</evidence>
<evidence type="ECO:0000313" key="3">
    <source>
        <dbReference type="EMBL" id="NKG21330.1"/>
    </source>
</evidence>
<dbReference type="PANTHER" id="PTHR12143">
    <property type="entry name" value="PEPTIDE N-GLYCANASE PNGASE -RELATED"/>
    <property type="match status" value="1"/>
</dbReference>
<keyword evidence="4" id="KW-1185">Reference proteome</keyword>
<proteinExistence type="predicted"/>
<reference evidence="3 4" key="1">
    <citation type="submission" date="2020-04" db="EMBL/GenBank/DDBJ databases">
        <title>Paeniglutamicibacter sp. ANT13_2, a novel actinomycete isolated from sediment in Antarctica.</title>
        <authorList>
            <person name="Sakdapetsiri C."/>
            <person name="Pinyakong O."/>
        </authorList>
    </citation>
    <scope>NUCLEOTIDE SEQUENCE [LARGE SCALE GENOMIC DNA]</scope>
    <source>
        <strain evidence="3 4">ANT13_2</strain>
    </source>
</reference>
<dbReference type="InterPro" id="IPR014718">
    <property type="entry name" value="GH-type_carb-bd"/>
</dbReference>
<dbReference type="InterPro" id="IPR005887">
    <property type="entry name" value="GH92_a_mannosidase_put"/>
</dbReference>
<dbReference type="EMBL" id="JAAWVT010000005">
    <property type="protein sequence ID" value="NKG21330.1"/>
    <property type="molecule type" value="Genomic_DNA"/>
</dbReference>
<evidence type="ECO:0000259" key="2">
    <source>
        <dbReference type="Pfam" id="PF17678"/>
    </source>
</evidence>
<dbReference type="Gene3D" id="2.70.98.10">
    <property type="match status" value="1"/>
</dbReference>
<dbReference type="SUPFAM" id="SSF48208">
    <property type="entry name" value="Six-hairpin glycosidases"/>
    <property type="match status" value="1"/>
</dbReference>
<keyword evidence="3" id="KW-0378">Hydrolase</keyword>
<protein>
    <submittedName>
        <fullName evidence="3">Glycoside hydrolase family 92 protein</fullName>
    </submittedName>
</protein>
<evidence type="ECO:0000313" key="4">
    <source>
        <dbReference type="Proteomes" id="UP000746595"/>
    </source>
</evidence>
<dbReference type="RefSeq" id="WP_168152153.1">
    <property type="nucleotide sequence ID" value="NZ_JAAWVT010000005.1"/>
</dbReference>
<organism evidence="3 4">
    <name type="scientific">Paeniglutamicibacter terrestris</name>
    <dbReference type="NCBI Taxonomy" id="2723403"/>
    <lineage>
        <taxon>Bacteria</taxon>
        <taxon>Bacillati</taxon>
        <taxon>Actinomycetota</taxon>
        <taxon>Actinomycetes</taxon>
        <taxon>Micrococcales</taxon>
        <taxon>Micrococcaceae</taxon>
        <taxon>Paeniglutamicibacter</taxon>
    </lineage>
</organism>
<feature type="domain" description="Glycosyl hydrolase family 92 N-terminal" evidence="2">
    <location>
        <begin position="179"/>
        <end position="327"/>
    </location>
</feature>
<dbReference type="PANTHER" id="PTHR12143:SF43">
    <property type="entry name" value="PUTATIVE-RELATED"/>
    <property type="match status" value="1"/>
</dbReference>